<evidence type="ECO:0000313" key="1">
    <source>
        <dbReference type="EMBL" id="CYU76585.1"/>
    </source>
</evidence>
<dbReference type="EMBL" id="FIIE01000030">
    <property type="protein sequence ID" value="CYW06850.1"/>
    <property type="molecule type" value="Genomic_DNA"/>
</dbReference>
<evidence type="ECO:0000313" key="4">
    <source>
        <dbReference type="Proteomes" id="UP000073485"/>
    </source>
</evidence>
<reference evidence="3 4" key="1">
    <citation type="submission" date="2016-02" db="EMBL/GenBank/DDBJ databases">
        <authorList>
            <consortium name="Pathogen Informatics"/>
        </authorList>
    </citation>
    <scope>NUCLEOTIDE SEQUENCE [LARGE SCALE GENOMIC DNA]</scope>
    <source>
        <strain evidence="1 4">LSS48</strain>
        <strain evidence="2 3">LSS80</strain>
    </source>
</reference>
<protein>
    <submittedName>
        <fullName evidence="1">Uncharacterized protein</fullName>
    </submittedName>
</protein>
<evidence type="ECO:0000313" key="2">
    <source>
        <dbReference type="EMBL" id="CYW06850.1"/>
    </source>
</evidence>
<dbReference type="Proteomes" id="UP000070960">
    <property type="component" value="Unassembled WGS sequence"/>
</dbReference>
<dbReference type="Proteomes" id="UP000073485">
    <property type="component" value="Unassembled WGS sequence"/>
</dbReference>
<dbReference type="AlphaFoldDB" id="A0A0Z8EEU1"/>
<accession>A0A0Z8EEU1</accession>
<name>A0A0Z8EEU1_STRSU</name>
<proteinExistence type="predicted"/>
<sequence>MNKLSMKKKLLVTLILTFISLLLLGIGKLYIAYNLSHYAGYYVQQLPRKEGTNPEMVIVLKYLNDIEKPTTNNLSYDFDGNGAILLDNSVTLSQGIDILLWSQNENKKFTFNNLGEFSFYYTNSIGERKNDSQYQKEAELLLNKILPPILEAQPKPKINLQKLFNDKYYKQFNE</sequence>
<evidence type="ECO:0000313" key="3">
    <source>
        <dbReference type="Proteomes" id="UP000070960"/>
    </source>
</evidence>
<dbReference type="EMBL" id="FIGO01000005">
    <property type="protein sequence ID" value="CYU76585.1"/>
    <property type="molecule type" value="Genomic_DNA"/>
</dbReference>
<organism evidence="1 4">
    <name type="scientific">Streptococcus suis</name>
    <dbReference type="NCBI Taxonomy" id="1307"/>
    <lineage>
        <taxon>Bacteria</taxon>
        <taxon>Bacillati</taxon>
        <taxon>Bacillota</taxon>
        <taxon>Bacilli</taxon>
        <taxon>Lactobacillales</taxon>
        <taxon>Streptococcaceae</taxon>
        <taxon>Streptococcus</taxon>
    </lineage>
</organism>
<gene>
    <name evidence="1" type="ORF">ERS132410_01004</name>
    <name evidence="2" type="ORF">ERS132442_02177</name>
</gene>